<dbReference type="GO" id="GO:0016787">
    <property type="term" value="F:hydrolase activity"/>
    <property type="evidence" value="ECO:0007669"/>
    <property type="project" value="InterPro"/>
</dbReference>
<dbReference type="SUPFAM" id="SSF52540">
    <property type="entry name" value="P-loop containing nucleoside triphosphate hydrolases"/>
    <property type="match status" value="1"/>
</dbReference>
<evidence type="ECO:0000259" key="2">
    <source>
        <dbReference type="PROSITE" id="PS51192"/>
    </source>
</evidence>
<dbReference type="PANTHER" id="PTHR47396">
    <property type="entry name" value="TYPE I RESTRICTION ENZYME ECOKI R PROTEIN"/>
    <property type="match status" value="1"/>
</dbReference>
<evidence type="ECO:0000313" key="4">
    <source>
        <dbReference type="Proteomes" id="UP000612585"/>
    </source>
</evidence>
<protein>
    <recommendedName>
        <fullName evidence="2">Helicase ATP-binding domain-containing protein</fullName>
    </recommendedName>
</protein>
<dbReference type="SMART" id="SM00487">
    <property type="entry name" value="DEXDc"/>
    <property type="match status" value="1"/>
</dbReference>
<dbReference type="Proteomes" id="UP000612585">
    <property type="component" value="Unassembled WGS sequence"/>
</dbReference>
<evidence type="ECO:0000256" key="1">
    <source>
        <dbReference type="SAM" id="MobiDB-lite"/>
    </source>
</evidence>
<dbReference type="PANTHER" id="PTHR47396:SF2">
    <property type="entry name" value="HELICASE ATP-BINDING DOMAIN-CONTAINING PROTEIN"/>
    <property type="match status" value="1"/>
</dbReference>
<dbReference type="InterPro" id="IPR050742">
    <property type="entry name" value="Helicase_Restrict-Modif_Enz"/>
</dbReference>
<evidence type="ECO:0000313" key="3">
    <source>
        <dbReference type="EMBL" id="GIJ52850.1"/>
    </source>
</evidence>
<dbReference type="InterPro" id="IPR003593">
    <property type="entry name" value="AAA+_ATPase"/>
</dbReference>
<keyword evidence="4" id="KW-1185">Reference proteome</keyword>
<organism evidence="3 4">
    <name type="scientific">Virgisporangium aurantiacum</name>
    <dbReference type="NCBI Taxonomy" id="175570"/>
    <lineage>
        <taxon>Bacteria</taxon>
        <taxon>Bacillati</taxon>
        <taxon>Actinomycetota</taxon>
        <taxon>Actinomycetes</taxon>
        <taxon>Micromonosporales</taxon>
        <taxon>Micromonosporaceae</taxon>
        <taxon>Virgisporangium</taxon>
    </lineage>
</organism>
<name>A0A8J3Z071_9ACTN</name>
<dbReference type="InterPro" id="IPR027417">
    <property type="entry name" value="P-loop_NTPase"/>
</dbReference>
<dbReference type="Pfam" id="PF04851">
    <property type="entry name" value="ResIII"/>
    <property type="match status" value="1"/>
</dbReference>
<dbReference type="RefSeq" id="WP_203986291.1">
    <property type="nucleotide sequence ID" value="NZ_BOPG01000003.1"/>
</dbReference>
<accession>A0A8J3Z071</accession>
<dbReference type="EMBL" id="BOPG01000003">
    <property type="protein sequence ID" value="GIJ52850.1"/>
    <property type="molecule type" value="Genomic_DNA"/>
</dbReference>
<gene>
    <name evidence="3" type="ORF">Vau01_003660</name>
</gene>
<sequence>MPPRPNPQDSPDLRAWQRKALVEYLRRRSEDFLAVATPGAGKTTFALRIAAELLADGTVEAVTVVAPTEHLKAQWASAASRVGIHLDPTFRNADVHSAADFHGAVVTYAQVGMAPQVHRRRTMTRKTLVILDEIHHAGDSRSWGDGIYAAFEPAVRRLALTGTPFRTDENPIPFVRYERGGDGLQRSRSDSVYGYADALREGVVRPVIFLAYSGETRWRTSAGDELAVRLGEPMTSDVTAHAWRTALDPKGDWMPQVLRAADARLQVKRAGGMPDAGGLVIASDQNSARAYALLLERISGEKAVVVLSDDVGASARIASFAKGDERWMVAVRMVSEGVDIPRLAVGVYATNASTPLFFAQAIGRFVRARLPGETASVFLPSVPQLLGLASEMEAQRNHVLGAPKEGDGLDDDLLERAQRDEKASGELEKKFEALSSAAELDQVIFDGGTFGVPAQSGTPEEEEYLGLPGLLTPDQVSALLTKRQADQLAAQKRRKAAAPAQPTNAAPASAGPRTAGERRLALRQQLNALVNAHHHRTGLPHGKIHAELRRLCGGPPSAQATIEQLEERIATAQTMK</sequence>
<dbReference type="GO" id="GO:0005829">
    <property type="term" value="C:cytosol"/>
    <property type="evidence" value="ECO:0007669"/>
    <property type="project" value="TreeGrafter"/>
</dbReference>
<proteinExistence type="predicted"/>
<dbReference type="PROSITE" id="PS51192">
    <property type="entry name" value="HELICASE_ATP_BIND_1"/>
    <property type="match status" value="1"/>
</dbReference>
<reference evidence="3" key="1">
    <citation type="submission" date="2021-01" db="EMBL/GenBank/DDBJ databases">
        <title>Whole genome shotgun sequence of Virgisporangium aurantiacum NBRC 16421.</title>
        <authorList>
            <person name="Komaki H."/>
            <person name="Tamura T."/>
        </authorList>
    </citation>
    <scope>NUCLEOTIDE SEQUENCE</scope>
    <source>
        <strain evidence="3">NBRC 16421</strain>
    </source>
</reference>
<dbReference type="Gene3D" id="3.40.50.300">
    <property type="entry name" value="P-loop containing nucleotide triphosphate hydrolases"/>
    <property type="match status" value="2"/>
</dbReference>
<feature type="compositionally biased region" description="Low complexity" evidence="1">
    <location>
        <begin position="497"/>
        <end position="510"/>
    </location>
</feature>
<comment type="caution">
    <text evidence="3">The sequence shown here is derived from an EMBL/GenBank/DDBJ whole genome shotgun (WGS) entry which is preliminary data.</text>
</comment>
<feature type="region of interest" description="Disordered" evidence="1">
    <location>
        <begin position="486"/>
        <end position="517"/>
    </location>
</feature>
<dbReference type="GO" id="GO:0005524">
    <property type="term" value="F:ATP binding"/>
    <property type="evidence" value="ECO:0007669"/>
    <property type="project" value="InterPro"/>
</dbReference>
<dbReference type="AlphaFoldDB" id="A0A8J3Z071"/>
<feature type="domain" description="Helicase ATP-binding" evidence="2">
    <location>
        <begin position="23"/>
        <end position="182"/>
    </location>
</feature>
<dbReference type="InterPro" id="IPR006935">
    <property type="entry name" value="Helicase/UvrB_N"/>
</dbReference>
<dbReference type="InterPro" id="IPR014001">
    <property type="entry name" value="Helicase_ATP-bd"/>
</dbReference>
<dbReference type="GO" id="GO:0003677">
    <property type="term" value="F:DNA binding"/>
    <property type="evidence" value="ECO:0007669"/>
    <property type="project" value="InterPro"/>
</dbReference>
<dbReference type="SMART" id="SM00382">
    <property type="entry name" value="AAA"/>
    <property type="match status" value="1"/>
</dbReference>